<evidence type="ECO:0000256" key="6">
    <source>
        <dbReference type="ARBA" id="ARBA00022737"/>
    </source>
</evidence>
<keyword evidence="5" id="KW-0679">Respiratory chain</keyword>
<dbReference type="EMBL" id="JAIWYP010000015">
    <property type="protein sequence ID" value="KAH3700624.1"/>
    <property type="molecule type" value="Genomic_DNA"/>
</dbReference>
<proteinExistence type="inferred from homology"/>
<protein>
    <recommendedName>
        <fullName evidence="13">NADH dehydrogenase [ubiquinone] 1 alpha subcomplex subunit 8</fullName>
    </recommendedName>
</protein>
<evidence type="ECO:0000313" key="12">
    <source>
        <dbReference type="Proteomes" id="UP000828390"/>
    </source>
</evidence>
<evidence type="ECO:0000256" key="10">
    <source>
        <dbReference type="SAM" id="MobiDB-lite"/>
    </source>
</evidence>
<comment type="subcellular location">
    <subcellularLocation>
        <location evidence="2">Mitochondrion</location>
    </subcellularLocation>
</comment>
<evidence type="ECO:0000256" key="1">
    <source>
        <dbReference type="ARBA" id="ARBA00003195"/>
    </source>
</evidence>
<evidence type="ECO:0000256" key="9">
    <source>
        <dbReference type="ARBA" id="ARBA00023157"/>
    </source>
</evidence>
<evidence type="ECO:0000256" key="3">
    <source>
        <dbReference type="ARBA" id="ARBA00010705"/>
    </source>
</evidence>
<name>A0A9D4BLN6_DREPO</name>
<dbReference type="AlphaFoldDB" id="A0A9D4BLN6"/>
<feature type="region of interest" description="Disordered" evidence="10">
    <location>
        <begin position="133"/>
        <end position="169"/>
    </location>
</feature>
<keyword evidence="6" id="KW-0677">Repeat</keyword>
<gene>
    <name evidence="11" type="ORF">DPMN_075601</name>
</gene>
<keyword evidence="7" id="KW-0249">Electron transport</keyword>
<keyword evidence="8" id="KW-0496">Mitochondrion</keyword>
<dbReference type="PANTHER" id="PTHR13344:SF0">
    <property type="entry name" value="NADH DEHYDROGENASE [UBIQUINONE] 1 ALPHA SUBCOMPLEX SUBUNIT 8"/>
    <property type="match status" value="1"/>
</dbReference>
<evidence type="ECO:0000256" key="7">
    <source>
        <dbReference type="ARBA" id="ARBA00022982"/>
    </source>
</evidence>
<evidence type="ECO:0000256" key="5">
    <source>
        <dbReference type="ARBA" id="ARBA00022660"/>
    </source>
</evidence>
<evidence type="ECO:0000256" key="2">
    <source>
        <dbReference type="ARBA" id="ARBA00004173"/>
    </source>
</evidence>
<keyword evidence="4" id="KW-0813">Transport</keyword>
<evidence type="ECO:0000313" key="11">
    <source>
        <dbReference type="EMBL" id="KAH3700624.1"/>
    </source>
</evidence>
<dbReference type="PROSITE" id="PS51808">
    <property type="entry name" value="CHCH"/>
    <property type="match status" value="1"/>
</dbReference>
<dbReference type="GO" id="GO:0006120">
    <property type="term" value="P:mitochondrial electron transport, NADH to ubiquinone"/>
    <property type="evidence" value="ECO:0007669"/>
    <property type="project" value="InterPro"/>
</dbReference>
<evidence type="ECO:0008006" key="13">
    <source>
        <dbReference type="Google" id="ProtNLM"/>
    </source>
</evidence>
<dbReference type="InterPro" id="IPR016680">
    <property type="entry name" value="NDUFA8"/>
</dbReference>
<evidence type="ECO:0000256" key="4">
    <source>
        <dbReference type="ARBA" id="ARBA00022448"/>
    </source>
</evidence>
<dbReference type="Proteomes" id="UP000828390">
    <property type="component" value="Unassembled WGS sequence"/>
</dbReference>
<keyword evidence="9" id="KW-1015">Disulfide bond</keyword>
<reference evidence="11" key="2">
    <citation type="submission" date="2020-11" db="EMBL/GenBank/DDBJ databases">
        <authorList>
            <person name="McCartney M.A."/>
            <person name="Auch B."/>
            <person name="Kono T."/>
            <person name="Mallez S."/>
            <person name="Becker A."/>
            <person name="Gohl D.M."/>
            <person name="Silverstein K.A.T."/>
            <person name="Koren S."/>
            <person name="Bechman K.B."/>
            <person name="Herman A."/>
            <person name="Abrahante J.E."/>
            <person name="Garbe J."/>
        </authorList>
    </citation>
    <scope>NUCLEOTIDE SEQUENCE</scope>
    <source>
        <strain evidence="11">Duluth1</strain>
        <tissue evidence="11">Whole animal</tissue>
    </source>
</reference>
<dbReference type="GO" id="GO:0005739">
    <property type="term" value="C:mitochondrion"/>
    <property type="evidence" value="ECO:0007669"/>
    <property type="project" value="UniProtKB-SubCell"/>
</dbReference>
<comment type="function">
    <text evidence="1">Accessory subunit of the mitochondrial membrane respiratory chain NADH dehydrogenase (Complex I), that is believed not to be involved in catalysis. Complex I functions in the transfer of electrons from NADH to the respiratory chain. The immediate electron acceptor for the enzyme is believed to be ubiquinone.</text>
</comment>
<reference evidence="11" key="1">
    <citation type="journal article" date="2019" name="bioRxiv">
        <title>The Genome of the Zebra Mussel, Dreissena polymorpha: A Resource for Invasive Species Research.</title>
        <authorList>
            <person name="McCartney M.A."/>
            <person name="Auch B."/>
            <person name="Kono T."/>
            <person name="Mallez S."/>
            <person name="Zhang Y."/>
            <person name="Obille A."/>
            <person name="Becker A."/>
            <person name="Abrahante J.E."/>
            <person name="Garbe J."/>
            <person name="Badalamenti J.P."/>
            <person name="Herman A."/>
            <person name="Mangelson H."/>
            <person name="Liachko I."/>
            <person name="Sullivan S."/>
            <person name="Sone E.D."/>
            <person name="Koren S."/>
            <person name="Silverstein K.A.T."/>
            <person name="Beckman K.B."/>
            <person name="Gohl D.M."/>
        </authorList>
    </citation>
    <scope>NUCLEOTIDE SEQUENCE</scope>
    <source>
        <strain evidence="11">Duluth1</strain>
        <tissue evidence="11">Whole animal</tissue>
    </source>
</reference>
<comment type="similarity">
    <text evidence="3">Belongs to the complex I NDUFA8 subunit family.</text>
</comment>
<sequence length="169" mass="19481">MLPREDYIPSIEELTVPEAKVSSIVLKAASLYMGKYCDNQYKEYALCKSEHGDPRPCLNEGKEVTRCSIDFLRNVKKTCNEDFTAFWNCLDHSLDQKYKYCRKYEQKLDVCMAEKLNVLRPEPGFYSKIRIHDTDRPKPVREPSRPQLETPAPYEGRVPKAPAYPAGGI</sequence>
<organism evidence="11 12">
    <name type="scientific">Dreissena polymorpha</name>
    <name type="common">Zebra mussel</name>
    <name type="synonym">Mytilus polymorpha</name>
    <dbReference type="NCBI Taxonomy" id="45954"/>
    <lineage>
        <taxon>Eukaryota</taxon>
        <taxon>Metazoa</taxon>
        <taxon>Spiralia</taxon>
        <taxon>Lophotrochozoa</taxon>
        <taxon>Mollusca</taxon>
        <taxon>Bivalvia</taxon>
        <taxon>Autobranchia</taxon>
        <taxon>Heteroconchia</taxon>
        <taxon>Euheterodonta</taxon>
        <taxon>Imparidentia</taxon>
        <taxon>Neoheterodontei</taxon>
        <taxon>Myida</taxon>
        <taxon>Dreissenoidea</taxon>
        <taxon>Dreissenidae</taxon>
        <taxon>Dreissena</taxon>
    </lineage>
</organism>
<keyword evidence="12" id="KW-1185">Reference proteome</keyword>
<dbReference type="OrthoDB" id="276296at2759"/>
<evidence type="ECO:0000256" key="8">
    <source>
        <dbReference type="ARBA" id="ARBA00023128"/>
    </source>
</evidence>
<dbReference type="PANTHER" id="PTHR13344">
    <property type="entry name" value="NADH-UBIQUINONE OXIDOREDUCTASE"/>
    <property type="match status" value="1"/>
</dbReference>
<comment type="caution">
    <text evidence="11">The sequence shown here is derived from an EMBL/GenBank/DDBJ whole genome shotgun (WGS) entry which is preliminary data.</text>
</comment>
<accession>A0A9D4BLN6</accession>
<feature type="compositionally biased region" description="Basic and acidic residues" evidence="10">
    <location>
        <begin position="133"/>
        <end position="144"/>
    </location>
</feature>